<evidence type="ECO:0000256" key="1">
    <source>
        <dbReference type="SAM" id="MobiDB-lite"/>
    </source>
</evidence>
<comment type="caution">
    <text evidence="2">The sequence shown here is derived from an EMBL/GenBank/DDBJ whole genome shotgun (WGS) entry which is preliminary data.</text>
</comment>
<feature type="compositionally biased region" description="Acidic residues" evidence="1">
    <location>
        <begin position="116"/>
        <end position="133"/>
    </location>
</feature>
<feature type="compositionally biased region" description="Basic and acidic residues" evidence="1">
    <location>
        <begin position="13"/>
        <end position="27"/>
    </location>
</feature>
<dbReference type="PANTHER" id="PTHR22444:SF1">
    <property type="entry name" value="GLUTAMATE-RICH PROTEIN 1"/>
    <property type="match status" value="1"/>
</dbReference>
<feature type="compositionally biased region" description="Basic residues" evidence="1">
    <location>
        <begin position="28"/>
        <end position="39"/>
    </location>
</feature>
<feature type="region of interest" description="Disordered" evidence="1">
    <location>
        <begin position="208"/>
        <end position="232"/>
    </location>
</feature>
<evidence type="ECO:0000313" key="2">
    <source>
        <dbReference type="EMBL" id="KAG5857335.1"/>
    </source>
</evidence>
<dbReference type="PANTHER" id="PTHR22444">
    <property type="entry name" value="GLUTAMATE-RICH PROTEIN 1"/>
    <property type="match status" value="1"/>
</dbReference>
<organism evidence="2 3">
    <name type="scientific">Anguilla anguilla</name>
    <name type="common">European freshwater eel</name>
    <name type="synonym">Muraena anguilla</name>
    <dbReference type="NCBI Taxonomy" id="7936"/>
    <lineage>
        <taxon>Eukaryota</taxon>
        <taxon>Metazoa</taxon>
        <taxon>Chordata</taxon>
        <taxon>Craniata</taxon>
        <taxon>Vertebrata</taxon>
        <taxon>Euteleostomi</taxon>
        <taxon>Actinopterygii</taxon>
        <taxon>Neopterygii</taxon>
        <taxon>Teleostei</taxon>
        <taxon>Anguilliformes</taxon>
        <taxon>Anguillidae</taxon>
        <taxon>Anguilla</taxon>
    </lineage>
</organism>
<feature type="compositionally biased region" description="Basic residues" evidence="1">
    <location>
        <begin position="77"/>
        <end position="91"/>
    </location>
</feature>
<sequence>MSLKMADLNKFPAEARGERSPEPSERGHQRRRRKRRRHGAAGGGGGGGGGGGAEEESEPGGAREEEAGTAGGDAKTSRNRRRKEKKRRRKERLTSLGLAPGAAAAVEFTYQPGPAGEEEAEEEEEGGEEEQERGEEKMAELLDFLRATREICLSDRGASAAAQVPDAVMEGLAAGLAAGMAPPADRAGLRASWPWCCGGTRRAWRGPWRSSAAARTCPPRRRPPSAPCSAIG</sequence>
<gene>
    <name evidence="2" type="ORF">ANANG_G00018360</name>
</gene>
<accession>A0A9D3N1W0</accession>
<keyword evidence="3" id="KW-1185">Reference proteome</keyword>
<dbReference type="EMBL" id="JAFIRN010000001">
    <property type="protein sequence ID" value="KAG5857335.1"/>
    <property type="molecule type" value="Genomic_DNA"/>
</dbReference>
<feature type="compositionally biased region" description="Gly residues" evidence="1">
    <location>
        <begin position="40"/>
        <end position="52"/>
    </location>
</feature>
<feature type="region of interest" description="Disordered" evidence="1">
    <location>
        <begin position="1"/>
        <end position="136"/>
    </location>
</feature>
<dbReference type="AlphaFoldDB" id="A0A9D3N1W0"/>
<dbReference type="InterPro" id="IPR026719">
    <property type="entry name" value="ERICH1"/>
</dbReference>
<protein>
    <submittedName>
        <fullName evidence="2">Uncharacterized protein</fullName>
    </submittedName>
</protein>
<name>A0A9D3N1W0_ANGAN</name>
<reference evidence="2" key="1">
    <citation type="submission" date="2021-01" db="EMBL/GenBank/DDBJ databases">
        <title>A chromosome-scale assembly of European eel, Anguilla anguilla.</title>
        <authorList>
            <person name="Henkel C."/>
            <person name="Jong-Raadsen S.A."/>
            <person name="Dufour S."/>
            <person name="Weltzien F.-A."/>
            <person name="Palstra A.P."/>
            <person name="Pelster B."/>
            <person name="Spaink H.P."/>
            <person name="Van Den Thillart G.E."/>
            <person name="Jansen H."/>
            <person name="Zahm M."/>
            <person name="Klopp C."/>
            <person name="Cedric C."/>
            <person name="Louis A."/>
            <person name="Berthelot C."/>
            <person name="Parey E."/>
            <person name="Roest Crollius H."/>
            <person name="Montfort J."/>
            <person name="Robinson-Rechavi M."/>
            <person name="Bucao C."/>
            <person name="Bouchez O."/>
            <person name="Gislard M."/>
            <person name="Lluch J."/>
            <person name="Milhes M."/>
            <person name="Lampietro C."/>
            <person name="Lopez Roques C."/>
            <person name="Donnadieu C."/>
            <person name="Braasch I."/>
            <person name="Desvignes T."/>
            <person name="Postlethwait J."/>
            <person name="Bobe J."/>
            <person name="Guiguen Y."/>
            <person name="Dirks R."/>
        </authorList>
    </citation>
    <scope>NUCLEOTIDE SEQUENCE</scope>
    <source>
        <strain evidence="2">Tag_6206</strain>
        <tissue evidence="2">Liver</tissue>
    </source>
</reference>
<proteinExistence type="predicted"/>
<dbReference type="Proteomes" id="UP001044222">
    <property type="component" value="Unassembled WGS sequence"/>
</dbReference>
<evidence type="ECO:0000313" key="3">
    <source>
        <dbReference type="Proteomes" id="UP001044222"/>
    </source>
</evidence>